<name>A0A368N8B8_AGRVI</name>
<organism evidence="2 4">
    <name type="scientific">Agrobacterium vitis</name>
    <name type="common">Rhizobium vitis</name>
    <dbReference type="NCBI Taxonomy" id="373"/>
    <lineage>
        <taxon>Bacteria</taxon>
        <taxon>Pseudomonadati</taxon>
        <taxon>Pseudomonadota</taxon>
        <taxon>Alphaproteobacteria</taxon>
        <taxon>Hyphomicrobiales</taxon>
        <taxon>Rhizobiaceae</taxon>
        <taxon>Rhizobium/Agrobacterium group</taxon>
        <taxon>Agrobacterium</taxon>
    </lineage>
</organism>
<dbReference type="Proteomes" id="UP000440716">
    <property type="component" value="Unassembled WGS sequence"/>
</dbReference>
<evidence type="ECO:0000313" key="1">
    <source>
        <dbReference type="EMBL" id="KAA3526043.1"/>
    </source>
</evidence>
<dbReference type="EMBL" id="QUSG01000008">
    <property type="protein sequence ID" value="KAA3526043.1"/>
    <property type="molecule type" value="Genomic_DNA"/>
</dbReference>
<dbReference type="AlphaFoldDB" id="A0A368N8B8"/>
<protein>
    <submittedName>
        <fullName evidence="1">DUF2164 domain-containing protein</fullName>
    </submittedName>
    <submittedName>
        <fullName evidence="2">DUF2164 family protein</fullName>
    </submittedName>
</protein>
<dbReference type="EMBL" id="WPHU01000002">
    <property type="protein sequence ID" value="MVA55390.1"/>
    <property type="molecule type" value="Genomic_DNA"/>
</dbReference>
<dbReference type="OrthoDB" id="6629495at2"/>
<sequence>MPKTDDVKADFSKEELALLVSRLQKHLASEHEVELGRFEVESLIDFLAGTVGVHFYNRGLTDAQTLLAEQIDRFNDGIYQLERTMAS</sequence>
<dbReference type="InterPro" id="IPR018680">
    <property type="entry name" value="DUF2164"/>
</dbReference>
<accession>A0A368N8B8</accession>
<evidence type="ECO:0000313" key="3">
    <source>
        <dbReference type="Proteomes" id="UP000436911"/>
    </source>
</evidence>
<evidence type="ECO:0000313" key="2">
    <source>
        <dbReference type="EMBL" id="MVA55390.1"/>
    </source>
</evidence>
<comment type="caution">
    <text evidence="2">The sequence shown here is derived from an EMBL/GenBank/DDBJ whole genome shotgun (WGS) entry which is preliminary data.</text>
</comment>
<dbReference type="RefSeq" id="WP_060717916.1">
    <property type="nucleotide sequence ID" value="NZ_CP055265.1"/>
</dbReference>
<reference evidence="1 3" key="1">
    <citation type="submission" date="2018-08" db="EMBL/GenBank/DDBJ databases">
        <title>Genome sequencing of Agrobacterium vitis strain ICMP 10754.</title>
        <authorList>
            <person name="Visnovsky S.B."/>
            <person name="Pitman A.R."/>
        </authorList>
    </citation>
    <scope>NUCLEOTIDE SEQUENCE [LARGE SCALE GENOMIC DNA]</scope>
    <source>
        <strain evidence="1 3">ICMP 10754</strain>
    </source>
</reference>
<dbReference type="Pfam" id="PF09932">
    <property type="entry name" value="DUF2164"/>
    <property type="match status" value="1"/>
</dbReference>
<dbReference type="GeneID" id="60684992"/>
<reference evidence="2 4" key="2">
    <citation type="submission" date="2019-12" db="EMBL/GenBank/DDBJ databases">
        <title>Whole-genome sequencing of Allorhizobium vitis.</title>
        <authorList>
            <person name="Gan H.M."/>
            <person name="Szegedi E."/>
            <person name="Burr T."/>
            <person name="Savka M.A."/>
        </authorList>
    </citation>
    <scope>NUCLEOTIDE SEQUENCE [LARGE SCALE GENOMIC DNA]</scope>
    <source>
        <strain evidence="2 4">CG415</strain>
    </source>
</reference>
<proteinExistence type="predicted"/>
<dbReference type="Proteomes" id="UP000436911">
    <property type="component" value="Unassembled WGS sequence"/>
</dbReference>
<gene>
    <name evidence="1" type="ORF">DXT89_16040</name>
    <name evidence="2" type="ORF">GOZ88_04585</name>
</gene>
<evidence type="ECO:0000313" key="4">
    <source>
        <dbReference type="Proteomes" id="UP000440716"/>
    </source>
</evidence>